<feature type="region of interest" description="Disordered" evidence="1">
    <location>
        <begin position="40"/>
        <end position="171"/>
    </location>
</feature>
<name>A0A090M058_OSTTA</name>
<dbReference type="InParanoid" id="A0A090M058"/>
<reference evidence="2" key="2">
    <citation type="journal article" date="2014" name="BMC Genomics">
        <title>An improved genome of the model marine alga Ostreococcus tauri unfolds by assessing Illumina de novo assemblies.</title>
        <authorList>
            <person name="Blanc-Mathieu R."/>
            <person name="Verhelst B."/>
            <person name="Derelle E."/>
            <person name="Rombauts S."/>
            <person name="Bouget F.Y."/>
            <person name="Carre I."/>
            <person name="Chateau A."/>
            <person name="Eyre-Walker A."/>
            <person name="Grimsley N."/>
            <person name="Moreau H."/>
            <person name="Piegu B."/>
            <person name="Rivals E."/>
            <person name="Schackwitz W."/>
            <person name="Van de Peer Y."/>
            <person name="Piganeau G."/>
        </authorList>
    </citation>
    <scope>NUCLEOTIDE SEQUENCE</scope>
    <source>
        <strain evidence="2">RCC4221</strain>
    </source>
</reference>
<dbReference type="Proteomes" id="UP000009170">
    <property type="component" value="Unassembled WGS sequence"/>
</dbReference>
<feature type="compositionally biased region" description="Basic and acidic residues" evidence="1">
    <location>
        <begin position="158"/>
        <end position="171"/>
    </location>
</feature>
<evidence type="ECO:0000313" key="4">
    <source>
        <dbReference type="Proteomes" id="UP000009170"/>
    </source>
</evidence>
<reference evidence="2 4" key="1">
    <citation type="journal article" date="2006" name="Proc. Natl. Acad. Sci. U.S.A.">
        <title>Genome analysis of the smallest free-living eukaryote Ostreococcus tauri unveils many unique features.</title>
        <authorList>
            <person name="Derelle E."/>
            <person name="Ferraz C."/>
            <person name="Rombauts S."/>
            <person name="Rouze P."/>
            <person name="Worden A.Z."/>
            <person name="Robbens S."/>
            <person name="Partensky F."/>
            <person name="Degroeve S."/>
            <person name="Echeynie S."/>
            <person name="Cooke R."/>
            <person name="Saeys Y."/>
            <person name="Wuyts J."/>
            <person name="Jabbari K."/>
            <person name="Bowler C."/>
            <person name="Panaud O."/>
            <person name="Piegu B."/>
            <person name="Ball S.G."/>
            <person name="Ral J.-P."/>
            <person name="Bouget F.-Y."/>
            <person name="Piganeau G."/>
            <person name="De Baets B."/>
            <person name="Picard A."/>
            <person name="Delseny M."/>
            <person name="Demaille J."/>
            <person name="Van de Peer Y."/>
            <person name="Moreau H."/>
        </authorList>
    </citation>
    <scope>NUCLEOTIDE SEQUENCE [LARGE SCALE GENOMIC DNA]</scope>
    <source>
        <strain evidence="2 4">OTTH0595</strain>
    </source>
</reference>
<organism evidence="2 4">
    <name type="scientific">Ostreococcus tauri</name>
    <name type="common">Marine green alga</name>
    <dbReference type="NCBI Taxonomy" id="70448"/>
    <lineage>
        <taxon>Eukaryota</taxon>
        <taxon>Viridiplantae</taxon>
        <taxon>Chlorophyta</taxon>
        <taxon>Mamiellophyceae</taxon>
        <taxon>Mamiellales</taxon>
        <taxon>Bathycoccaceae</taxon>
        <taxon>Ostreococcus</taxon>
    </lineage>
</organism>
<gene>
    <name evidence="3" type="ORF">BE221DRAFT_188703</name>
    <name evidence="2" type="ORF">OT_ostta04g02230</name>
</gene>
<evidence type="ECO:0000313" key="3">
    <source>
        <dbReference type="EMBL" id="OUS49414.1"/>
    </source>
</evidence>
<dbReference type="AlphaFoldDB" id="A0A090M058"/>
<feature type="region of interest" description="Disordered" evidence="1">
    <location>
        <begin position="1"/>
        <end position="26"/>
    </location>
</feature>
<dbReference type="EMBL" id="KZ155771">
    <property type="protein sequence ID" value="OUS49414.1"/>
    <property type="molecule type" value="Genomic_DNA"/>
</dbReference>
<accession>A0A090M058</accession>
<feature type="compositionally biased region" description="Basic and acidic residues" evidence="1">
    <location>
        <begin position="58"/>
        <end position="70"/>
    </location>
</feature>
<feature type="compositionally biased region" description="Basic and acidic residues" evidence="1">
    <location>
        <begin position="117"/>
        <end position="149"/>
    </location>
</feature>
<dbReference type="Proteomes" id="UP000195557">
    <property type="component" value="Unassembled WGS sequence"/>
</dbReference>
<keyword evidence="4" id="KW-1185">Reference proteome</keyword>
<protein>
    <submittedName>
        <fullName evidence="2">Unnamed product</fullName>
    </submittedName>
</protein>
<dbReference type="EMBL" id="CAID01000004">
    <property type="protein sequence ID" value="CEF97561.1"/>
    <property type="molecule type" value="Genomic_DNA"/>
</dbReference>
<sequence length="171" mass="18244">MGCVSSKDGTTPAPGVARASSAAPTTIAGATVEARTATVAREEGFAEVPLRPGHERKRGSGRERETRASERGTPSASDAAVIRDMTDAVSSVGKGGATKADGRANGKTIPKPRPVGRRHEESEKSKSQRKNERKRERAKQKRAEERAMTEHVAPPAVERVKSSKSADKDLY</sequence>
<evidence type="ECO:0000256" key="1">
    <source>
        <dbReference type="SAM" id="MobiDB-lite"/>
    </source>
</evidence>
<reference evidence="3" key="3">
    <citation type="submission" date="2017-04" db="EMBL/GenBank/DDBJ databases">
        <title>Population genomics of picophytoplankton unveils novel chromosome hypervariability.</title>
        <authorList>
            <consortium name="DOE Joint Genome Institute"/>
            <person name="Blanc-Mathieu R."/>
            <person name="Krasovec M."/>
            <person name="Hebrard M."/>
            <person name="Yau S."/>
            <person name="Desgranges E."/>
            <person name="Martin J."/>
            <person name="Schackwitz W."/>
            <person name="Kuo A."/>
            <person name="Salin G."/>
            <person name="Donnadieu C."/>
            <person name="Desdevises Y."/>
            <person name="Sanchez-Ferandin S."/>
            <person name="Moreau H."/>
            <person name="Rivals E."/>
            <person name="Grigoriev I.V."/>
            <person name="Grimsley N."/>
            <person name="Eyre-Walker A."/>
            <person name="Piganeau G."/>
        </authorList>
    </citation>
    <scope>NUCLEOTIDE SEQUENCE [LARGE SCALE GENOMIC DNA]</scope>
    <source>
        <strain evidence="3">RCC 1115</strain>
    </source>
</reference>
<proteinExistence type="predicted"/>
<accession>A0A1Y5IMK1</accession>
<evidence type="ECO:0000313" key="2">
    <source>
        <dbReference type="EMBL" id="CEF97561.1"/>
    </source>
</evidence>
<accession>A0A454XPC3</accession>